<dbReference type="AlphaFoldDB" id="A0AAN9ECY3"/>
<evidence type="ECO:0000256" key="3">
    <source>
        <dbReference type="ARBA" id="ARBA00022679"/>
    </source>
</evidence>
<dbReference type="Gene3D" id="3.40.50.150">
    <property type="entry name" value="Vaccinia Virus protein VP39"/>
    <property type="match status" value="1"/>
</dbReference>
<evidence type="ECO:0000256" key="7">
    <source>
        <dbReference type="SAM" id="MobiDB-lite"/>
    </source>
</evidence>
<keyword evidence="8" id="KW-0472">Membrane</keyword>
<dbReference type="PROSITE" id="PS51515">
    <property type="entry name" value="BIN3_SAM"/>
    <property type="match status" value="1"/>
</dbReference>
<dbReference type="GO" id="GO:0017069">
    <property type="term" value="F:snRNA binding"/>
    <property type="evidence" value="ECO:0007669"/>
    <property type="project" value="TreeGrafter"/>
</dbReference>
<dbReference type="Proteomes" id="UP001372338">
    <property type="component" value="Unassembled WGS sequence"/>
</dbReference>
<dbReference type="SUPFAM" id="SSF53335">
    <property type="entry name" value="S-adenosyl-L-methionine-dependent methyltransferases"/>
    <property type="match status" value="1"/>
</dbReference>
<evidence type="ECO:0000313" key="10">
    <source>
        <dbReference type="EMBL" id="KAK7247630.1"/>
    </source>
</evidence>
<dbReference type="GO" id="GO:0008173">
    <property type="term" value="F:RNA methyltransferase activity"/>
    <property type="evidence" value="ECO:0007669"/>
    <property type="project" value="UniProtKB-UniRule"/>
</dbReference>
<keyword evidence="8" id="KW-1133">Transmembrane helix</keyword>
<evidence type="ECO:0000256" key="6">
    <source>
        <dbReference type="RuleBase" id="RU367087"/>
    </source>
</evidence>
<proteinExistence type="inferred from homology"/>
<name>A0AAN9ECY3_CROPI</name>
<dbReference type="InterPro" id="IPR010675">
    <property type="entry name" value="Bin3_C"/>
</dbReference>
<comment type="caution">
    <text evidence="10">The sequence shown here is derived from an EMBL/GenBank/DDBJ whole genome shotgun (WGS) entry which is preliminary data.</text>
</comment>
<dbReference type="EMBL" id="JAYWIO010000008">
    <property type="protein sequence ID" value="KAK7247630.1"/>
    <property type="molecule type" value="Genomic_DNA"/>
</dbReference>
<dbReference type="CDD" id="cd02440">
    <property type="entry name" value="AdoMet_MTases"/>
    <property type="match status" value="1"/>
</dbReference>
<evidence type="ECO:0000256" key="8">
    <source>
        <dbReference type="SAM" id="Phobius"/>
    </source>
</evidence>
<comment type="similarity">
    <text evidence="1 6">Belongs to the methyltransferase superfamily.</text>
</comment>
<keyword evidence="2 6" id="KW-0489">Methyltransferase</keyword>
<evidence type="ECO:0000256" key="1">
    <source>
        <dbReference type="ARBA" id="ARBA00008361"/>
    </source>
</evidence>
<accession>A0AAN9ECY3</accession>
<organism evidence="10 11">
    <name type="scientific">Crotalaria pallida</name>
    <name type="common">Smooth rattlebox</name>
    <name type="synonym">Crotalaria striata</name>
    <dbReference type="NCBI Taxonomy" id="3830"/>
    <lineage>
        <taxon>Eukaryota</taxon>
        <taxon>Viridiplantae</taxon>
        <taxon>Streptophyta</taxon>
        <taxon>Embryophyta</taxon>
        <taxon>Tracheophyta</taxon>
        <taxon>Spermatophyta</taxon>
        <taxon>Magnoliopsida</taxon>
        <taxon>eudicotyledons</taxon>
        <taxon>Gunneridae</taxon>
        <taxon>Pentapetalae</taxon>
        <taxon>rosids</taxon>
        <taxon>fabids</taxon>
        <taxon>Fabales</taxon>
        <taxon>Fabaceae</taxon>
        <taxon>Papilionoideae</taxon>
        <taxon>50 kb inversion clade</taxon>
        <taxon>genistoids sensu lato</taxon>
        <taxon>core genistoids</taxon>
        <taxon>Crotalarieae</taxon>
        <taxon>Crotalaria</taxon>
    </lineage>
</organism>
<dbReference type="InterPro" id="IPR039772">
    <property type="entry name" value="Bin3-like"/>
</dbReference>
<dbReference type="InterPro" id="IPR024160">
    <property type="entry name" value="BIN3_SAM-bd_dom"/>
</dbReference>
<keyword evidence="8" id="KW-0812">Transmembrane</keyword>
<dbReference type="PANTHER" id="PTHR12315">
    <property type="entry name" value="BICOID-INTERACTING PROTEIN RELATED"/>
    <property type="match status" value="1"/>
</dbReference>
<evidence type="ECO:0000256" key="5">
    <source>
        <dbReference type="PROSITE-ProRule" id="PRU00848"/>
    </source>
</evidence>
<gene>
    <name evidence="10" type="ORF">RIF29_42517</name>
</gene>
<dbReference type="PANTHER" id="PTHR12315:SF0">
    <property type="entry name" value="7SK SNRNA METHYLPHOSPHATE CAPPING ENZYME"/>
    <property type="match status" value="1"/>
</dbReference>
<reference evidence="10 11" key="1">
    <citation type="submission" date="2024-01" db="EMBL/GenBank/DDBJ databases">
        <title>The genomes of 5 underutilized Papilionoideae crops provide insights into root nodulation and disease resistanc.</title>
        <authorList>
            <person name="Yuan L."/>
        </authorList>
    </citation>
    <scope>NUCLEOTIDE SEQUENCE [LARGE SCALE GENOMIC DNA]</scope>
    <source>
        <strain evidence="10">ZHUSHIDOU_FW_LH</strain>
        <tissue evidence="10">Leaf</tissue>
    </source>
</reference>
<evidence type="ECO:0000313" key="11">
    <source>
        <dbReference type="Proteomes" id="UP001372338"/>
    </source>
</evidence>
<dbReference type="GO" id="GO:0008171">
    <property type="term" value="F:O-methyltransferase activity"/>
    <property type="evidence" value="ECO:0007669"/>
    <property type="project" value="UniProtKB-UniRule"/>
</dbReference>
<evidence type="ECO:0000259" key="9">
    <source>
        <dbReference type="PROSITE" id="PS51515"/>
    </source>
</evidence>
<feature type="region of interest" description="Disordered" evidence="7">
    <location>
        <begin position="1"/>
        <end position="28"/>
    </location>
</feature>
<dbReference type="EC" id="2.1.1.-" evidence="6"/>
<feature type="domain" description="Bin3-type SAM" evidence="9">
    <location>
        <begin position="70"/>
        <end position="295"/>
    </location>
</feature>
<protein>
    <recommendedName>
        <fullName evidence="6">RNA methyltransferase</fullName>
        <ecNumber evidence="6">2.1.1.-</ecNumber>
    </recommendedName>
</protein>
<dbReference type="Pfam" id="PF06859">
    <property type="entry name" value="Bin3"/>
    <property type="match status" value="1"/>
</dbReference>
<keyword evidence="4 5" id="KW-0949">S-adenosyl-L-methionine</keyword>
<feature type="transmembrane region" description="Helical" evidence="8">
    <location>
        <begin position="34"/>
        <end position="56"/>
    </location>
</feature>
<evidence type="ECO:0000256" key="2">
    <source>
        <dbReference type="ARBA" id="ARBA00022603"/>
    </source>
</evidence>
<evidence type="ECO:0000256" key="4">
    <source>
        <dbReference type="ARBA" id="ARBA00022691"/>
    </source>
</evidence>
<keyword evidence="11" id="KW-1185">Reference proteome</keyword>
<dbReference type="GO" id="GO:0032259">
    <property type="term" value="P:methylation"/>
    <property type="evidence" value="ECO:0007669"/>
    <property type="project" value="UniProtKB-KW"/>
</dbReference>
<dbReference type="GO" id="GO:0040031">
    <property type="term" value="P:snRNA modification"/>
    <property type="evidence" value="ECO:0007669"/>
    <property type="project" value="TreeGrafter"/>
</dbReference>
<keyword evidence="3 6" id="KW-0808">Transferase</keyword>
<sequence>MEKNAQEDASQKEQEKQNPRKPKLDHPYSPRPRVYLALSLVGVGVCLCVLSFSFTYQTIQDPRLMKITEDLRLKLFKKEWFDGRDCLDIGLCNNGTLTIYIAHEFCCRSILGIDIDSGRVKDANLNLHRTFSQLALVQSPVKPSTLKDSVGASSNEMIPMGSSPLKFTKDLSGIVAFSQHNFYESQYPLEKHYDTIVCLSATHWKDVGAGNLVTLFQKIWNLLRPNGILVLEPKSLESYGSNFYYVSQTTTRNILPEVFLKTLVDEIGFKAVEQFDYCRLDLINSKRETILVFKK</sequence>
<dbReference type="InterPro" id="IPR029063">
    <property type="entry name" value="SAM-dependent_MTases_sf"/>
</dbReference>